<dbReference type="EMBL" id="CAAALY010057122">
    <property type="protein sequence ID" value="VEL22557.1"/>
    <property type="molecule type" value="Genomic_DNA"/>
</dbReference>
<proteinExistence type="predicted"/>
<dbReference type="AlphaFoldDB" id="A0A3S5BX41"/>
<accession>A0A3S5BX41</accession>
<comment type="caution">
    <text evidence="1">The sequence shown here is derived from an EMBL/GenBank/DDBJ whole genome shotgun (WGS) entry which is preliminary data.</text>
</comment>
<reference evidence="1" key="1">
    <citation type="submission" date="2018-11" db="EMBL/GenBank/DDBJ databases">
        <authorList>
            <consortium name="Pathogen Informatics"/>
        </authorList>
    </citation>
    <scope>NUCLEOTIDE SEQUENCE</scope>
</reference>
<sequence length="120" mass="13853">MGYVTSSPSLTTQTLRWHGFVCLFHWLPRQTSCQAESERSHVSNWDSDGFSLRPVGCTFAGQRIRLSDCMYVDRPAGWPDFLFCRRMCMSLSRTLIWNLANNPFISTLFEPCPLGMQRHT</sequence>
<dbReference type="Proteomes" id="UP000784294">
    <property type="component" value="Unassembled WGS sequence"/>
</dbReference>
<name>A0A3S5BX41_9PLAT</name>
<evidence type="ECO:0000313" key="2">
    <source>
        <dbReference type="Proteomes" id="UP000784294"/>
    </source>
</evidence>
<protein>
    <submittedName>
        <fullName evidence="1">Uncharacterized protein</fullName>
    </submittedName>
</protein>
<gene>
    <name evidence="1" type="ORF">PXEA_LOCUS15997</name>
</gene>
<evidence type="ECO:0000313" key="1">
    <source>
        <dbReference type="EMBL" id="VEL22557.1"/>
    </source>
</evidence>
<keyword evidence="2" id="KW-1185">Reference proteome</keyword>
<organism evidence="1 2">
    <name type="scientific">Protopolystoma xenopodis</name>
    <dbReference type="NCBI Taxonomy" id="117903"/>
    <lineage>
        <taxon>Eukaryota</taxon>
        <taxon>Metazoa</taxon>
        <taxon>Spiralia</taxon>
        <taxon>Lophotrochozoa</taxon>
        <taxon>Platyhelminthes</taxon>
        <taxon>Monogenea</taxon>
        <taxon>Polyopisthocotylea</taxon>
        <taxon>Polystomatidea</taxon>
        <taxon>Polystomatidae</taxon>
        <taxon>Protopolystoma</taxon>
    </lineage>
</organism>